<keyword evidence="1 4" id="KW-0489">Methyltransferase</keyword>
<dbReference type="Gene3D" id="3.40.50.150">
    <property type="entry name" value="Vaccinia Virus protein VP39"/>
    <property type="match status" value="1"/>
</dbReference>
<dbReference type="PANTHER" id="PTHR43464">
    <property type="entry name" value="METHYLTRANSFERASE"/>
    <property type="match status" value="1"/>
</dbReference>
<dbReference type="EMBL" id="PVTY01000009">
    <property type="protein sequence ID" value="PRZ15265.1"/>
    <property type="molecule type" value="Genomic_DNA"/>
</dbReference>
<evidence type="ECO:0000256" key="3">
    <source>
        <dbReference type="ARBA" id="ARBA00022691"/>
    </source>
</evidence>
<dbReference type="PANTHER" id="PTHR43464:SF19">
    <property type="entry name" value="UBIQUINONE BIOSYNTHESIS O-METHYLTRANSFERASE, MITOCHONDRIAL"/>
    <property type="match status" value="1"/>
</dbReference>
<organism evidence="4 5">
    <name type="scientific">Nesterenkonia sandarakina</name>
    <dbReference type="NCBI Taxonomy" id="272918"/>
    <lineage>
        <taxon>Bacteria</taxon>
        <taxon>Bacillati</taxon>
        <taxon>Actinomycetota</taxon>
        <taxon>Actinomycetes</taxon>
        <taxon>Micrococcales</taxon>
        <taxon>Micrococcaceae</taxon>
        <taxon>Nesterenkonia</taxon>
    </lineage>
</organism>
<evidence type="ECO:0000256" key="1">
    <source>
        <dbReference type="ARBA" id="ARBA00022603"/>
    </source>
</evidence>
<name>A0A2T0YJ92_9MICC</name>
<proteinExistence type="predicted"/>
<dbReference type="SUPFAM" id="SSF53335">
    <property type="entry name" value="S-adenosyl-L-methionine-dependent methyltransferases"/>
    <property type="match status" value="1"/>
</dbReference>
<accession>A0A2T0YJ92</accession>
<evidence type="ECO:0000313" key="5">
    <source>
        <dbReference type="Proteomes" id="UP000238217"/>
    </source>
</evidence>
<keyword evidence="2 4" id="KW-0808">Transferase</keyword>
<evidence type="ECO:0000313" key="4">
    <source>
        <dbReference type="EMBL" id="PRZ15265.1"/>
    </source>
</evidence>
<sequence length="209" mass="22202">MSDENPRDFWETRYADSERVWSGRVNATMSSLVAELAPGRALDLGCGEGGDVLWLAARGWQAVGVDISATAVARGAAHAEAADLQGGSAEFLAAELPEGMPEGPFDLVSASFLQSPVALDRQRILQTAAARVAVGGHLLVVSHAAAPPWSAHQHAPEEMPTLDGDLTALVPREAWEVRVGELRTRSTKGPHGEDATLDDLVILAKRLRV</sequence>
<protein>
    <submittedName>
        <fullName evidence="4">Methyltransferase family protein</fullName>
    </submittedName>
</protein>
<dbReference type="Proteomes" id="UP000238217">
    <property type="component" value="Unassembled WGS sequence"/>
</dbReference>
<reference evidence="4 5" key="1">
    <citation type="submission" date="2018-03" db="EMBL/GenBank/DDBJ databases">
        <title>Comparative analysis of microorganisms from saline springs in Andes Mountain Range, Colombia.</title>
        <authorList>
            <person name="Rubin E."/>
        </authorList>
    </citation>
    <scope>NUCLEOTIDE SEQUENCE [LARGE SCALE GENOMIC DNA]</scope>
    <source>
        <strain evidence="4 5">CG 35</strain>
    </source>
</reference>
<dbReference type="InterPro" id="IPR029063">
    <property type="entry name" value="SAM-dependent_MTases_sf"/>
</dbReference>
<dbReference type="RefSeq" id="WP_258174929.1">
    <property type="nucleotide sequence ID" value="NZ_PVTY01000009.1"/>
</dbReference>
<comment type="caution">
    <text evidence="4">The sequence shown here is derived from an EMBL/GenBank/DDBJ whole genome shotgun (WGS) entry which is preliminary data.</text>
</comment>
<keyword evidence="5" id="KW-1185">Reference proteome</keyword>
<dbReference type="GO" id="GO:0032259">
    <property type="term" value="P:methylation"/>
    <property type="evidence" value="ECO:0007669"/>
    <property type="project" value="UniProtKB-KW"/>
</dbReference>
<dbReference type="CDD" id="cd02440">
    <property type="entry name" value="AdoMet_MTases"/>
    <property type="match status" value="1"/>
</dbReference>
<keyword evidence="3" id="KW-0949">S-adenosyl-L-methionine</keyword>
<gene>
    <name evidence="4" type="ORF">BCL67_109187</name>
</gene>
<dbReference type="Pfam" id="PF13489">
    <property type="entry name" value="Methyltransf_23"/>
    <property type="match status" value="1"/>
</dbReference>
<dbReference type="AlphaFoldDB" id="A0A2T0YJ92"/>
<dbReference type="GO" id="GO:0008168">
    <property type="term" value="F:methyltransferase activity"/>
    <property type="evidence" value="ECO:0007669"/>
    <property type="project" value="UniProtKB-KW"/>
</dbReference>
<evidence type="ECO:0000256" key="2">
    <source>
        <dbReference type="ARBA" id="ARBA00022679"/>
    </source>
</evidence>